<feature type="region of interest" description="Disordered" evidence="1">
    <location>
        <begin position="1"/>
        <end position="37"/>
    </location>
</feature>
<reference evidence="2" key="1">
    <citation type="submission" date="2018-05" db="EMBL/GenBank/DDBJ databases">
        <authorList>
            <person name="Lanie J.A."/>
            <person name="Ng W.-L."/>
            <person name="Kazmierczak K.M."/>
            <person name="Andrzejewski T.M."/>
            <person name="Davidsen T.M."/>
            <person name="Wayne K.J."/>
            <person name="Tettelin H."/>
            <person name="Glass J.I."/>
            <person name="Rusch D."/>
            <person name="Podicherti R."/>
            <person name="Tsui H.-C.T."/>
            <person name="Winkler M.E."/>
        </authorList>
    </citation>
    <scope>NUCLEOTIDE SEQUENCE</scope>
</reference>
<protein>
    <submittedName>
        <fullName evidence="2">Uncharacterized protein</fullName>
    </submittedName>
</protein>
<organism evidence="2">
    <name type="scientific">marine metagenome</name>
    <dbReference type="NCBI Taxonomy" id="408172"/>
    <lineage>
        <taxon>unclassified sequences</taxon>
        <taxon>metagenomes</taxon>
        <taxon>ecological metagenomes</taxon>
    </lineage>
</organism>
<sequence length="37" mass="4199">MHTPFETSNKAAEQKNKHNKTGFPKGRSVLPKAFEEI</sequence>
<dbReference type="AlphaFoldDB" id="A0A382BCK9"/>
<gene>
    <name evidence="2" type="ORF">METZ01_LOCUS164203</name>
</gene>
<accession>A0A382BCK9</accession>
<name>A0A382BCK9_9ZZZZ</name>
<evidence type="ECO:0000256" key="1">
    <source>
        <dbReference type="SAM" id="MobiDB-lite"/>
    </source>
</evidence>
<dbReference type="EMBL" id="UINC01029132">
    <property type="protein sequence ID" value="SVB11349.1"/>
    <property type="molecule type" value="Genomic_DNA"/>
</dbReference>
<proteinExistence type="predicted"/>
<feature type="non-terminal residue" evidence="2">
    <location>
        <position position="37"/>
    </location>
</feature>
<evidence type="ECO:0000313" key="2">
    <source>
        <dbReference type="EMBL" id="SVB11349.1"/>
    </source>
</evidence>
<feature type="compositionally biased region" description="Polar residues" evidence="1">
    <location>
        <begin position="1"/>
        <end position="11"/>
    </location>
</feature>